<proteinExistence type="predicted"/>
<sequence length="121" mass="12713">MRAGAQTVGQETAGFVAADGATALARREAVAGMDLDRRPAGADAELDGPLRRPRPARPAPFGLGLPLPHGRDPGVDAGQPHGVPHPQGVQALQVGRQVIEHIFDSMPAISARASRVRFFVR</sequence>
<feature type="region of interest" description="Disordered" evidence="1">
    <location>
        <begin position="31"/>
        <end position="87"/>
    </location>
</feature>
<reference evidence="2 3" key="1">
    <citation type="submission" date="2023-07" db="EMBL/GenBank/DDBJ databases">
        <title>Comparative genomics of wheat-associated soil bacteria to identify genetic determinants of phenazine resistance.</title>
        <authorList>
            <person name="Mouncey N."/>
        </authorList>
    </citation>
    <scope>NUCLEOTIDE SEQUENCE [LARGE SCALE GENOMIC DNA]</scope>
    <source>
        <strain evidence="2 3">B2I6</strain>
    </source>
</reference>
<evidence type="ECO:0000313" key="2">
    <source>
        <dbReference type="EMBL" id="MDQ0585837.1"/>
    </source>
</evidence>
<name>A0ABU0P507_STRRH</name>
<protein>
    <submittedName>
        <fullName evidence="2">Uncharacterized protein</fullName>
    </submittedName>
</protein>
<gene>
    <name evidence="2" type="ORF">QF030_008105</name>
</gene>
<keyword evidence="3" id="KW-1185">Reference proteome</keyword>
<accession>A0ABU0P507</accession>
<dbReference type="EMBL" id="JAUSWV010000003">
    <property type="protein sequence ID" value="MDQ0585837.1"/>
    <property type="molecule type" value="Genomic_DNA"/>
</dbReference>
<feature type="compositionally biased region" description="Basic and acidic residues" evidence="1">
    <location>
        <begin position="31"/>
        <end position="40"/>
    </location>
</feature>
<organism evidence="2 3">
    <name type="scientific">Streptomyces rishiriensis</name>
    <dbReference type="NCBI Taxonomy" id="68264"/>
    <lineage>
        <taxon>Bacteria</taxon>
        <taxon>Bacillati</taxon>
        <taxon>Actinomycetota</taxon>
        <taxon>Actinomycetes</taxon>
        <taxon>Kitasatosporales</taxon>
        <taxon>Streptomycetaceae</taxon>
        <taxon>Streptomyces</taxon>
    </lineage>
</organism>
<evidence type="ECO:0000256" key="1">
    <source>
        <dbReference type="SAM" id="MobiDB-lite"/>
    </source>
</evidence>
<dbReference type="Proteomes" id="UP001230654">
    <property type="component" value="Unassembled WGS sequence"/>
</dbReference>
<comment type="caution">
    <text evidence="2">The sequence shown here is derived from an EMBL/GenBank/DDBJ whole genome shotgun (WGS) entry which is preliminary data.</text>
</comment>
<evidence type="ECO:0000313" key="3">
    <source>
        <dbReference type="Proteomes" id="UP001230654"/>
    </source>
</evidence>